<reference evidence="1 2" key="1">
    <citation type="submission" date="2023-01" db="EMBL/GenBank/DDBJ databases">
        <title>Analysis of 21 Apiospora genomes using comparative genomics revels a genus with tremendous synthesis potential of carbohydrate active enzymes and secondary metabolites.</title>
        <authorList>
            <person name="Sorensen T."/>
        </authorList>
    </citation>
    <scope>NUCLEOTIDE SEQUENCE [LARGE SCALE GENOMIC DNA]</scope>
    <source>
        <strain evidence="1 2">CBS 117206</strain>
    </source>
</reference>
<dbReference type="AlphaFoldDB" id="A0AAW0QTY3"/>
<dbReference type="Proteomes" id="UP001392437">
    <property type="component" value="Unassembled WGS sequence"/>
</dbReference>
<sequence length="79" mass="8756">MAQKLPSETTSGLDDEFYRVLADLSPRGYNKWMRLSEGQKAHAGNTKKHVLTSINLARPWQTEGYMNEAVSITNDSAGA</sequence>
<comment type="caution">
    <text evidence="1">The sequence shown here is derived from an EMBL/GenBank/DDBJ whole genome shotgun (WGS) entry which is preliminary data.</text>
</comment>
<evidence type="ECO:0000313" key="1">
    <source>
        <dbReference type="EMBL" id="KAK8106756.1"/>
    </source>
</evidence>
<protein>
    <submittedName>
        <fullName evidence="1">Uncharacterized protein</fullName>
    </submittedName>
</protein>
<evidence type="ECO:0000313" key="2">
    <source>
        <dbReference type="Proteomes" id="UP001392437"/>
    </source>
</evidence>
<organism evidence="1 2">
    <name type="scientific">Apiospora kogelbergensis</name>
    <dbReference type="NCBI Taxonomy" id="1337665"/>
    <lineage>
        <taxon>Eukaryota</taxon>
        <taxon>Fungi</taxon>
        <taxon>Dikarya</taxon>
        <taxon>Ascomycota</taxon>
        <taxon>Pezizomycotina</taxon>
        <taxon>Sordariomycetes</taxon>
        <taxon>Xylariomycetidae</taxon>
        <taxon>Amphisphaeriales</taxon>
        <taxon>Apiosporaceae</taxon>
        <taxon>Apiospora</taxon>
    </lineage>
</organism>
<dbReference type="EMBL" id="JAQQWP010000008">
    <property type="protein sequence ID" value="KAK8106756.1"/>
    <property type="molecule type" value="Genomic_DNA"/>
</dbReference>
<accession>A0AAW0QTY3</accession>
<name>A0AAW0QTY3_9PEZI</name>
<gene>
    <name evidence="1" type="ORF">PG999_010115</name>
</gene>
<keyword evidence="2" id="KW-1185">Reference proteome</keyword>
<proteinExistence type="predicted"/>